<reference evidence="3 4" key="1">
    <citation type="submission" date="2018-08" db="EMBL/GenBank/DDBJ databases">
        <title>A genome reference for cultivated species of the human gut microbiota.</title>
        <authorList>
            <person name="Zou Y."/>
            <person name="Xue W."/>
            <person name="Luo G."/>
        </authorList>
    </citation>
    <scope>NUCLEOTIDE SEQUENCE [LARGE SCALE GENOMIC DNA]</scope>
    <source>
        <strain evidence="2 4">TF11-11</strain>
        <strain evidence="1 3">TM09-19AC</strain>
    </source>
</reference>
<evidence type="ECO:0000313" key="4">
    <source>
        <dbReference type="Proteomes" id="UP000261208"/>
    </source>
</evidence>
<accession>A0A3E4F6T4</accession>
<evidence type="ECO:0000313" key="2">
    <source>
        <dbReference type="EMBL" id="RGK46989.1"/>
    </source>
</evidence>
<protein>
    <submittedName>
        <fullName evidence="1">Uncharacterized protein</fullName>
    </submittedName>
</protein>
<dbReference type="RefSeq" id="WP_117494885.1">
    <property type="nucleotide sequence ID" value="NZ_QSOI01000006.1"/>
</dbReference>
<comment type="caution">
    <text evidence="1">The sequence shown here is derived from an EMBL/GenBank/DDBJ whole genome shotgun (WGS) entry which is preliminary data.</text>
</comment>
<evidence type="ECO:0000313" key="1">
    <source>
        <dbReference type="EMBL" id="RGI84622.1"/>
    </source>
</evidence>
<dbReference type="Proteomes" id="UP000261208">
    <property type="component" value="Unassembled WGS sequence"/>
</dbReference>
<dbReference type="AlphaFoldDB" id="A0A3E4F6T4"/>
<dbReference type="Proteomes" id="UP000260664">
    <property type="component" value="Unassembled WGS sequence"/>
</dbReference>
<organism evidence="1 3">
    <name type="scientific">Dorea formicigenerans</name>
    <dbReference type="NCBI Taxonomy" id="39486"/>
    <lineage>
        <taxon>Bacteria</taxon>
        <taxon>Bacillati</taxon>
        <taxon>Bacillota</taxon>
        <taxon>Clostridia</taxon>
        <taxon>Lachnospirales</taxon>
        <taxon>Lachnospiraceae</taxon>
        <taxon>Dorea</taxon>
    </lineage>
</organism>
<dbReference type="EMBL" id="QSOI01000006">
    <property type="protein sequence ID" value="RGI84622.1"/>
    <property type="molecule type" value="Genomic_DNA"/>
</dbReference>
<dbReference type="EMBL" id="QSQQ01000012">
    <property type="protein sequence ID" value="RGK46989.1"/>
    <property type="molecule type" value="Genomic_DNA"/>
</dbReference>
<proteinExistence type="predicted"/>
<gene>
    <name evidence="2" type="ORF">DXD10_09860</name>
    <name evidence="1" type="ORF">DXD84_06675</name>
</gene>
<sequence>MKKELDYFTIEGCYGGNQDWFTNLVMHMGGCAAATACDSCIYFGLQNEKMKPLYPFDIECLTKEDYKAFSQIMKPYLKPRAGGVRKLSWFVEGLGRYIQDVNEAKHTDIYIGIEEFCGDHTWQEAAIFIKEQLDQDIPVPYLLLRHQNEAYKDYIWHWFLLTGYEEKNEKMYIKTATYGESDTFELEDFWNTGCEEKGGLIRLTPHYN</sequence>
<evidence type="ECO:0000313" key="3">
    <source>
        <dbReference type="Proteomes" id="UP000260664"/>
    </source>
</evidence>
<name>A0A3E4F6T4_9FIRM</name>